<dbReference type="PANTHER" id="PTHR14097">
    <property type="entry name" value="OXIDOREDUCTASE HTATIP2"/>
    <property type="match status" value="1"/>
</dbReference>
<organism evidence="1 2">
    <name type="scientific">Akanthomyces lecanii RCEF 1005</name>
    <dbReference type="NCBI Taxonomy" id="1081108"/>
    <lineage>
        <taxon>Eukaryota</taxon>
        <taxon>Fungi</taxon>
        <taxon>Dikarya</taxon>
        <taxon>Ascomycota</taxon>
        <taxon>Pezizomycotina</taxon>
        <taxon>Sordariomycetes</taxon>
        <taxon>Hypocreomycetidae</taxon>
        <taxon>Hypocreales</taxon>
        <taxon>Cordycipitaceae</taxon>
        <taxon>Akanthomyces</taxon>
        <taxon>Cordyceps confragosa</taxon>
    </lineage>
</organism>
<name>A0A162JVN4_CORDF</name>
<evidence type="ECO:0000313" key="1">
    <source>
        <dbReference type="EMBL" id="OAA74372.1"/>
    </source>
</evidence>
<evidence type="ECO:0000313" key="2">
    <source>
        <dbReference type="Proteomes" id="UP000076881"/>
    </source>
</evidence>
<accession>A0A162JVN4</accession>
<protein>
    <submittedName>
        <fullName evidence="1">NAD(P)-binding domain protein</fullName>
    </submittedName>
</protein>
<keyword evidence="2" id="KW-1185">Reference proteome</keyword>
<dbReference type="InterPro" id="IPR036291">
    <property type="entry name" value="NAD(P)-bd_dom_sf"/>
</dbReference>
<comment type="caution">
    <text evidence="1">The sequence shown here is derived from an EMBL/GenBank/DDBJ whole genome shotgun (WGS) entry which is preliminary data.</text>
</comment>
<dbReference type="Gene3D" id="3.40.50.720">
    <property type="entry name" value="NAD(P)-binding Rossmann-like Domain"/>
    <property type="match status" value="1"/>
</dbReference>
<sequence>MKAVVFGATGLVGSELLNACIATDKITKVYVVTRRALDDDRAKNPKVEVILHSDFTQYPPALLNKLRGIELCLWAIGGLLSKFNNDKKLAYAANVESPCAAATAFIQHLSRDSPSGKIRFVFCSGKYTETDPDKSLWFLSDSRRWKGETETFLQKLAGEDRGKFDAFAVRPGLIIPSDPPLSIRLTAVVSPGITAQRVGKVMVKVGLDGWKETVLEQDDMLALR</sequence>
<gene>
    <name evidence="1" type="ORF">LEL_07953</name>
</gene>
<proteinExistence type="predicted"/>
<dbReference type="STRING" id="1081108.A0A162JVN4"/>
<dbReference type="AlphaFoldDB" id="A0A162JVN4"/>
<reference evidence="1 2" key="1">
    <citation type="journal article" date="2016" name="Genome Biol. Evol.">
        <title>Divergent and convergent evolution of fungal pathogenicity.</title>
        <authorList>
            <person name="Shang Y."/>
            <person name="Xiao G."/>
            <person name="Zheng P."/>
            <person name="Cen K."/>
            <person name="Zhan S."/>
            <person name="Wang C."/>
        </authorList>
    </citation>
    <scope>NUCLEOTIDE SEQUENCE [LARGE SCALE GENOMIC DNA]</scope>
    <source>
        <strain evidence="1 2">RCEF 1005</strain>
    </source>
</reference>
<dbReference type="Proteomes" id="UP000076881">
    <property type="component" value="Unassembled WGS sequence"/>
</dbReference>
<dbReference type="PANTHER" id="PTHR14097:SF9">
    <property type="entry name" value="EPIMERASE, PUTATIVE (AFU_ORTHOLOGUE AFUA_8G07320)-RELATED"/>
    <property type="match status" value="1"/>
</dbReference>
<dbReference type="OrthoDB" id="3535423at2759"/>
<dbReference type="SUPFAM" id="SSF51735">
    <property type="entry name" value="NAD(P)-binding Rossmann-fold domains"/>
    <property type="match status" value="1"/>
</dbReference>
<dbReference type="EMBL" id="AZHF01000006">
    <property type="protein sequence ID" value="OAA74372.1"/>
    <property type="molecule type" value="Genomic_DNA"/>
</dbReference>